<dbReference type="PRINTS" id="PR00032">
    <property type="entry name" value="HTHARAC"/>
</dbReference>
<accession>A0ABS4ISW9</accession>
<evidence type="ECO:0000256" key="1">
    <source>
        <dbReference type="ARBA" id="ARBA00023015"/>
    </source>
</evidence>
<dbReference type="Gene3D" id="6.10.340.10">
    <property type="match status" value="1"/>
</dbReference>
<dbReference type="EMBL" id="JAGGLB010000006">
    <property type="protein sequence ID" value="MBP1990672.1"/>
    <property type="molecule type" value="Genomic_DNA"/>
</dbReference>
<keyword evidence="3" id="KW-0804">Transcription</keyword>
<keyword evidence="4" id="KW-0812">Transmembrane</keyword>
<organism evidence="6 7">
    <name type="scientific">Paenibacillus eucommiae</name>
    <dbReference type="NCBI Taxonomy" id="1355755"/>
    <lineage>
        <taxon>Bacteria</taxon>
        <taxon>Bacillati</taxon>
        <taxon>Bacillota</taxon>
        <taxon>Bacilli</taxon>
        <taxon>Bacillales</taxon>
        <taxon>Paenibacillaceae</taxon>
        <taxon>Paenibacillus</taxon>
    </lineage>
</organism>
<dbReference type="Proteomes" id="UP001519287">
    <property type="component" value="Unassembled WGS sequence"/>
</dbReference>
<gene>
    <name evidence="6" type="ORF">J2Z66_002278</name>
</gene>
<keyword evidence="4" id="KW-1133">Transmembrane helix</keyword>
<dbReference type="SUPFAM" id="SSF46689">
    <property type="entry name" value="Homeodomain-like"/>
    <property type="match status" value="2"/>
</dbReference>
<dbReference type="Gene3D" id="1.10.10.60">
    <property type="entry name" value="Homeodomain-like"/>
    <property type="match status" value="2"/>
</dbReference>
<dbReference type="Pfam" id="PF12833">
    <property type="entry name" value="HTH_18"/>
    <property type="match status" value="1"/>
</dbReference>
<evidence type="ECO:0000313" key="6">
    <source>
        <dbReference type="EMBL" id="MBP1990672.1"/>
    </source>
</evidence>
<dbReference type="InterPro" id="IPR009057">
    <property type="entry name" value="Homeodomain-like_sf"/>
</dbReference>
<reference evidence="6 7" key="1">
    <citation type="submission" date="2021-03" db="EMBL/GenBank/DDBJ databases">
        <title>Genomic Encyclopedia of Type Strains, Phase IV (KMG-IV): sequencing the most valuable type-strain genomes for metagenomic binning, comparative biology and taxonomic classification.</title>
        <authorList>
            <person name="Goeker M."/>
        </authorList>
    </citation>
    <scope>NUCLEOTIDE SEQUENCE [LARGE SCALE GENOMIC DNA]</scope>
    <source>
        <strain evidence="6 7">DSM 26048</strain>
    </source>
</reference>
<dbReference type="InterPro" id="IPR020449">
    <property type="entry name" value="Tscrpt_reg_AraC-type_HTH"/>
</dbReference>
<comment type="caution">
    <text evidence="6">The sequence shown here is derived from an EMBL/GenBank/DDBJ whole genome shotgun (WGS) entry which is preliminary data.</text>
</comment>
<feature type="domain" description="HTH araC/xylS-type" evidence="5">
    <location>
        <begin position="661"/>
        <end position="759"/>
    </location>
</feature>
<evidence type="ECO:0000256" key="3">
    <source>
        <dbReference type="ARBA" id="ARBA00023163"/>
    </source>
</evidence>
<dbReference type="InterPro" id="IPR018062">
    <property type="entry name" value="HTH_AraC-typ_CS"/>
</dbReference>
<proteinExistence type="predicted"/>
<keyword evidence="1" id="KW-0805">Transcription regulation</keyword>
<keyword evidence="4" id="KW-0472">Membrane</keyword>
<dbReference type="PANTHER" id="PTHR43280:SF28">
    <property type="entry name" value="HTH-TYPE TRANSCRIPTIONAL ACTIVATOR RHAS"/>
    <property type="match status" value="1"/>
</dbReference>
<keyword evidence="2" id="KW-0238">DNA-binding</keyword>
<dbReference type="InterPro" id="IPR018060">
    <property type="entry name" value="HTH_AraC"/>
</dbReference>
<dbReference type="SMART" id="SM00342">
    <property type="entry name" value="HTH_ARAC"/>
    <property type="match status" value="1"/>
</dbReference>
<feature type="transmembrane region" description="Helical" evidence="4">
    <location>
        <begin position="22"/>
        <end position="44"/>
    </location>
</feature>
<evidence type="ECO:0000313" key="7">
    <source>
        <dbReference type="Proteomes" id="UP001519287"/>
    </source>
</evidence>
<dbReference type="RefSeq" id="WP_209971444.1">
    <property type="nucleotide sequence ID" value="NZ_JAGGLB010000006.1"/>
</dbReference>
<feature type="transmembrane region" description="Helical" evidence="4">
    <location>
        <begin position="301"/>
        <end position="321"/>
    </location>
</feature>
<name>A0ABS4ISW9_9BACL</name>
<protein>
    <submittedName>
        <fullName evidence="6">AraC-like DNA-binding protein</fullName>
    </submittedName>
</protein>
<evidence type="ECO:0000256" key="4">
    <source>
        <dbReference type="SAM" id="Phobius"/>
    </source>
</evidence>
<evidence type="ECO:0000256" key="2">
    <source>
        <dbReference type="ARBA" id="ARBA00023125"/>
    </source>
</evidence>
<dbReference type="PROSITE" id="PS01124">
    <property type="entry name" value="HTH_ARAC_FAMILY_2"/>
    <property type="match status" value="1"/>
</dbReference>
<dbReference type="PANTHER" id="PTHR43280">
    <property type="entry name" value="ARAC-FAMILY TRANSCRIPTIONAL REGULATOR"/>
    <property type="match status" value="1"/>
</dbReference>
<keyword evidence="7" id="KW-1185">Reference proteome</keyword>
<evidence type="ECO:0000259" key="5">
    <source>
        <dbReference type="PROSITE" id="PS01124"/>
    </source>
</evidence>
<dbReference type="PROSITE" id="PS00041">
    <property type="entry name" value="HTH_ARAC_FAMILY_1"/>
    <property type="match status" value="1"/>
</dbReference>
<sequence length="763" mass="88389">MWRISLSHLKPYLQNHSLLSRLIMSFLLVIMMITAFHFFSFSFLKNRIQQEIIKYNSLNLKYTAESYEKHLQLIENTMVNLFFDEKMNVIKSNPTVDNFKLLNLFSSQLQRLASNEQLYLADIIIYFGDSGLTIGKEGVRSANDLFQTDLINETYSYFFWQDQISKPYHYKVFPTAEFKRVVSAKQISSRGMLVPVVFKNRLNPNMYFITLIEANEAYKAFFRGIDDNFYISDDSGQVLFSSNPANQPLQSELQTFASSGEGSASQGNNFYFYKKERSSGLTYVHVVPNNTISSQIQRLNMILLIILSLVIVISILISIYLSSRFSSPVRQIIEAIQKPNQALAMGTSIHEFNLISEKIGTMMVRNEEISSDLHHKNSIIKKYGYINKLKSIYSSYNKVEEDLLESGSPFYLVIFSVAFTREFHKLFAAEPTRASYYINELIQLNLSEAFPKSVTIQVEKDQIFSLIFVNEQDPQDQSGKLLEKLRWLGQIFDRDQDYYLLTMAVNPVLRSSTEFTEAYEETLEMLQLRKMMPGTQMIIEPIPESFHLLLAPSLDQEFFNHLQAGNDAVVQIVQRMLQQLHKKDANLYQYTHLSREIVGRVIKTLTAANIDTNATLGTESPYKKLQTCMTVDDYSLFFEDFLYQSLSMIREKKMGQEPLKDAILSYMHRHYQEDISLESVAEKFNLSSGYLSIFFKEKTQTNFLYYLNELRINKAKELLLGTNMKIHDVGEQVGFQNANSFIRLFKKFTGIPPGEYRRMNHIS</sequence>